<dbReference type="GO" id="GO:1990077">
    <property type="term" value="C:primosome complex"/>
    <property type="evidence" value="ECO:0007669"/>
    <property type="project" value="UniProtKB-UniRule"/>
</dbReference>
<keyword evidence="4 12" id="KW-0547">Nucleotide-binding</keyword>
<evidence type="ECO:0000256" key="10">
    <source>
        <dbReference type="ARBA" id="ARBA00048954"/>
    </source>
</evidence>
<keyword evidence="3 12" id="KW-0235">DNA replication</keyword>
<evidence type="ECO:0000256" key="5">
    <source>
        <dbReference type="ARBA" id="ARBA00022801"/>
    </source>
</evidence>
<keyword evidence="5 12" id="KW-0378">Hydrolase</keyword>
<dbReference type="InterPro" id="IPR016136">
    <property type="entry name" value="DNA_helicase_N/primase_C"/>
</dbReference>
<keyword evidence="9" id="KW-0413">Isomerase</keyword>
<dbReference type="CDD" id="cd00984">
    <property type="entry name" value="DnaB_C"/>
    <property type="match status" value="1"/>
</dbReference>
<dbReference type="InterPro" id="IPR027417">
    <property type="entry name" value="P-loop_NTPase"/>
</dbReference>
<evidence type="ECO:0000313" key="15">
    <source>
        <dbReference type="Proteomes" id="UP000232230"/>
    </source>
</evidence>
<gene>
    <name evidence="14" type="primary">dnaC</name>
    <name evidence="14" type="ORF">ESOMN_v1c06990</name>
</gene>
<dbReference type="EC" id="5.6.2.3" evidence="11 12"/>
<dbReference type="Pfam" id="PF03796">
    <property type="entry name" value="DnaB_C"/>
    <property type="match status" value="1"/>
</dbReference>
<keyword evidence="2 12" id="KW-0639">Primosome</keyword>
<comment type="similarity">
    <text evidence="1 12">Belongs to the helicase family. DnaB subfamily.</text>
</comment>
<evidence type="ECO:0000256" key="9">
    <source>
        <dbReference type="ARBA" id="ARBA00023235"/>
    </source>
</evidence>
<evidence type="ECO:0000313" key="14">
    <source>
        <dbReference type="EMBL" id="ATZ19081.1"/>
    </source>
</evidence>
<protein>
    <recommendedName>
        <fullName evidence="11 12">Replicative DNA helicase</fullName>
        <ecNumber evidence="11 12">5.6.2.3</ecNumber>
    </recommendedName>
</protein>
<evidence type="ECO:0000256" key="2">
    <source>
        <dbReference type="ARBA" id="ARBA00022515"/>
    </source>
</evidence>
<dbReference type="Gene3D" id="3.40.50.300">
    <property type="entry name" value="P-loop containing nucleotide triphosphate hydrolases"/>
    <property type="match status" value="1"/>
</dbReference>
<dbReference type="GO" id="GO:0003677">
    <property type="term" value="F:DNA binding"/>
    <property type="evidence" value="ECO:0007669"/>
    <property type="project" value="UniProtKB-UniRule"/>
</dbReference>
<proteinExistence type="inferred from homology"/>
<dbReference type="SUPFAM" id="SSF48024">
    <property type="entry name" value="N-terminal domain of DnaB helicase"/>
    <property type="match status" value="1"/>
</dbReference>
<keyword evidence="7 12" id="KW-0067">ATP-binding</keyword>
<dbReference type="GO" id="GO:0016887">
    <property type="term" value="F:ATP hydrolysis activity"/>
    <property type="evidence" value="ECO:0007669"/>
    <property type="project" value="RHEA"/>
</dbReference>
<dbReference type="InterPro" id="IPR007692">
    <property type="entry name" value="DNA_helicase_DnaB"/>
</dbReference>
<dbReference type="Proteomes" id="UP000232230">
    <property type="component" value="Chromosome"/>
</dbReference>
<dbReference type="Pfam" id="PF00772">
    <property type="entry name" value="DnaB"/>
    <property type="match status" value="1"/>
</dbReference>
<name>A0A2K8P243_9MOLU</name>
<dbReference type="KEGG" id="esx:ESOMN_v1c06990"/>
<evidence type="ECO:0000256" key="1">
    <source>
        <dbReference type="ARBA" id="ARBA00008428"/>
    </source>
</evidence>
<dbReference type="EMBL" id="CP024965">
    <property type="protein sequence ID" value="ATZ19081.1"/>
    <property type="molecule type" value="Genomic_DNA"/>
</dbReference>
<keyword evidence="6 12" id="KW-0347">Helicase</keyword>
<dbReference type="GO" id="GO:0005524">
    <property type="term" value="F:ATP binding"/>
    <property type="evidence" value="ECO:0007669"/>
    <property type="project" value="UniProtKB-UniRule"/>
</dbReference>
<evidence type="ECO:0000256" key="4">
    <source>
        <dbReference type="ARBA" id="ARBA00022741"/>
    </source>
</evidence>
<dbReference type="Gene3D" id="1.10.860.10">
    <property type="entry name" value="DNAb Helicase, Chain A"/>
    <property type="match status" value="1"/>
</dbReference>
<dbReference type="PROSITE" id="PS51199">
    <property type="entry name" value="SF4_HELICASE"/>
    <property type="match status" value="1"/>
</dbReference>
<evidence type="ECO:0000256" key="12">
    <source>
        <dbReference type="RuleBase" id="RU362085"/>
    </source>
</evidence>
<evidence type="ECO:0000256" key="3">
    <source>
        <dbReference type="ARBA" id="ARBA00022705"/>
    </source>
</evidence>
<comment type="function">
    <text evidence="12">The main replicative DNA helicase, it participates in initiation and elongation during chromosome replication. Travels ahead of the DNA replisome, separating dsDNA into templates for DNA synthesis. A processive ATP-dependent 5'-3' DNA helicase it has DNA-dependent ATPase activity.</text>
</comment>
<organism evidence="14 15">
    <name type="scientific">Williamsoniiplasma somnilux</name>
    <dbReference type="NCBI Taxonomy" id="215578"/>
    <lineage>
        <taxon>Bacteria</taxon>
        <taxon>Bacillati</taxon>
        <taxon>Mycoplasmatota</taxon>
        <taxon>Mollicutes</taxon>
        <taxon>Entomoplasmatales</taxon>
        <taxon>Williamsoniiplasma</taxon>
    </lineage>
</organism>
<comment type="catalytic activity">
    <reaction evidence="10 12">
        <text>ATP + H2O = ADP + phosphate + H(+)</text>
        <dbReference type="Rhea" id="RHEA:13065"/>
        <dbReference type="ChEBI" id="CHEBI:15377"/>
        <dbReference type="ChEBI" id="CHEBI:15378"/>
        <dbReference type="ChEBI" id="CHEBI:30616"/>
        <dbReference type="ChEBI" id="CHEBI:43474"/>
        <dbReference type="ChEBI" id="CHEBI:456216"/>
        <dbReference type="EC" id="5.6.2.3"/>
    </reaction>
</comment>
<evidence type="ECO:0000256" key="11">
    <source>
        <dbReference type="NCBIfam" id="TIGR00665"/>
    </source>
</evidence>
<evidence type="ECO:0000256" key="6">
    <source>
        <dbReference type="ARBA" id="ARBA00022806"/>
    </source>
</evidence>
<keyword evidence="15" id="KW-1185">Reference proteome</keyword>
<dbReference type="PANTHER" id="PTHR30153">
    <property type="entry name" value="REPLICATIVE DNA HELICASE DNAB"/>
    <property type="match status" value="1"/>
</dbReference>
<evidence type="ECO:0000256" key="8">
    <source>
        <dbReference type="ARBA" id="ARBA00023125"/>
    </source>
</evidence>
<keyword evidence="8 12" id="KW-0238">DNA-binding</keyword>
<dbReference type="GO" id="GO:0005829">
    <property type="term" value="C:cytosol"/>
    <property type="evidence" value="ECO:0007669"/>
    <property type="project" value="TreeGrafter"/>
</dbReference>
<dbReference type="SUPFAM" id="SSF52540">
    <property type="entry name" value="P-loop containing nucleoside triphosphate hydrolases"/>
    <property type="match status" value="1"/>
</dbReference>
<dbReference type="GO" id="GO:0043139">
    <property type="term" value="F:5'-3' DNA helicase activity"/>
    <property type="evidence" value="ECO:0007669"/>
    <property type="project" value="UniProtKB-EC"/>
</dbReference>
<feature type="domain" description="SF4 helicase" evidence="13">
    <location>
        <begin position="178"/>
        <end position="450"/>
    </location>
</feature>
<dbReference type="RefSeq" id="WP_024863594.1">
    <property type="nucleotide sequence ID" value="NZ_CP024965.1"/>
</dbReference>
<dbReference type="PANTHER" id="PTHR30153:SF2">
    <property type="entry name" value="REPLICATIVE DNA HELICASE"/>
    <property type="match status" value="1"/>
</dbReference>
<dbReference type="InterPro" id="IPR007693">
    <property type="entry name" value="DNA_helicase_DnaB-like_N"/>
</dbReference>
<dbReference type="InterPro" id="IPR036185">
    <property type="entry name" value="DNA_heli_DnaB-like_N_sf"/>
</dbReference>
<dbReference type="AlphaFoldDB" id="A0A2K8P243"/>
<dbReference type="GO" id="GO:0006269">
    <property type="term" value="P:DNA replication, synthesis of primer"/>
    <property type="evidence" value="ECO:0007669"/>
    <property type="project" value="UniProtKB-UniRule"/>
</dbReference>
<sequence>MDLQNLELDHQNLITTEKMVLAIAIHSPKALPDILMRLTSNDFLIAPHKIIFAAISQLQSESKPITSITIADELTNNKQLTQAGNIEYIAEISGAFYTDVAIDEYIDIVYKASMGRKFDQTLIDIQSSRKKDANLSNVLTLAQQEILNIDLETKKSDVQSIGGSMTALIEKIHDLEQREDSLTGVTTGYSKLDKITAGLQAGDFIILAARPSMGKTAFALNIAQNAAINNRQKNSVAIFSIEMPREQLTQRMLSTLTVIDSNKLRTGKGLTAEEWNAIHKANDRLQATKIFIDDTPGITVQQIQSKLYKLKRDEGITLCVIDYLQLISSPGNGADRQNEISTISRQLKRIARDTGIPIICLSQLSRSVEKREDKKPIMSDLRDSGAIEQDADIIMFLYRDEYYKNSTTDDRDLNPIQETNLIIAKHRNGSTGIINLQFNLKYGKFLDSIK</sequence>
<dbReference type="NCBIfam" id="TIGR00665">
    <property type="entry name" value="DnaB"/>
    <property type="match status" value="1"/>
</dbReference>
<evidence type="ECO:0000256" key="7">
    <source>
        <dbReference type="ARBA" id="ARBA00022840"/>
    </source>
</evidence>
<dbReference type="InterPro" id="IPR007694">
    <property type="entry name" value="DNA_helicase_DnaB-like_C"/>
</dbReference>
<evidence type="ECO:0000259" key="13">
    <source>
        <dbReference type="PROSITE" id="PS51199"/>
    </source>
</evidence>
<reference evidence="14 15" key="1">
    <citation type="submission" date="2017-11" db="EMBL/GenBank/DDBJ databases">
        <title>Genome sequence of Entomoplasma somnilux PYAN-1 (ATCC 49194).</title>
        <authorList>
            <person name="Lo W.-S."/>
            <person name="Gasparich G.E."/>
            <person name="Kuo C.-H."/>
        </authorList>
    </citation>
    <scope>NUCLEOTIDE SEQUENCE [LARGE SCALE GENOMIC DNA]</scope>
    <source>
        <strain evidence="14 15">PYAN-1</strain>
    </source>
</reference>
<accession>A0A2K8P243</accession>